<dbReference type="Pfam" id="PF07593">
    <property type="entry name" value="UnbV_ASPIC"/>
    <property type="match status" value="1"/>
</dbReference>
<name>A0A9X2FQQ9_9RHOB</name>
<feature type="domain" description="ASPIC/UnbV" evidence="2">
    <location>
        <begin position="450"/>
        <end position="515"/>
    </location>
</feature>
<comment type="caution">
    <text evidence="3">The sequence shown here is derived from an EMBL/GenBank/DDBJ whole genome shotgun (WGS) entry which is preliminary data.</text>
</comment>
<evidence type="ECO:0000313" key="4">
    <source>
        <dbReference type="Proteomes" id="UP001139477"/>
    </source>
</evidence>
<keyword evidence="1" id="KW-0732">Signal</keyword>
<dbReference type="InterPro" id="IPR028994">
    <property type="entry name" value="Integrin_alpha_N"/>
</dbReference>
<dbReference type="EMBL" id="JAMYXC010000264">
    <property type="protein sequence ID" value="MCP1170077.1"/>
    <property type="molecule type" value="Genomic_DNA"/>
</dbReference>
<organism evidence="3 4">
    <name type="scientific">Limimaricola litoreus</name>
    <dbReference type="NCBI Taxonomy" id="2955316"/>
    <lineage>
        <taxon>Bacteria</taxon>
        <taxon>Pseudomonadati</taxon>
        <taxon>Pseudomonadota</taxon>
        <taxon>Alphaproteobacteria</taxon>
        <taxon>Rhodobacterales</taxon>
        <taxon>Paracoccaceae</taxon>
        <taxon>Limimaricola</taxon>
    </lineage>
</organism>
<reference evidence="3" key="1">
    <citation type="submission" date="2022-06" db="EMBL/GenBank/DDBJ databases">
        <title>Limimaricola sediminis sp. nov., isolated from an intertidal sediment.</title>
        <authorList>
            <person name="Shao X."/>
        </authorList>
    </citation>
    <scope>NUCLEOTIDE SEQUENCE</scope>
    <source>
        <strain evidence="3">ASW11-118</strain>
    </source>
</reference>
<evidence type="ECO:0000256" key="1">
    <source>
        <dbReference type="ARBA" id="ARBA00022729"/>
    </source>
</evidence>
<evidence type="ECO:0000259" key="2">
    <source>
        <dbReference type="Pfam" id="PF07593"/>
    </source>
</evidence>
<keyword evidence="4" id="KW-1185">Reference proteome</keyword>
<dbReference type="Pfam" id="PF13517">
    <property type="entry name" value="FG-GAP_3"/>
    <property type="match status" value="2"/>
</dbReference>
<accession>A0A9X2FQQ9</accession>
<dbReference type="AlphaFoldDB" id="A0A9X2FQQ9"/>
<dbReference type="InterPro" id="IPR027039">
    <property type="entry name" value="Crtac1"/>
</dbReference>
<gene>
    <name evidence="3" type="ORF">NHG85_16365</name>
</gene>
<dbReference type="SUPFAM" id="SSF69318">
    <property type="entry name" value="Integrin alpha N-terminal domain"/>
    <property type="match status" value="1"/>
</dbReference>
<dbReference type="InterPro" id="IPR013517">
    <property type="entry name" value="FG-GAP"/>
</dbReference>
<sequence>MSGRGWQTWRVARPGGFAYFRKDETAGALLCFAALLAAGNAAAEPRFEDRSASLGAHEYTGGWTHFVGGGVAVMDCDGDARPDIFAAGGERPARLWRNLGDFDFAPLPLPELTGVTGAYPLDADADGHPDLFVMHAGPNRLLRGMGECRFEEATGAMGLPAGDAWTTAFTAWWEDDGRPVMAVGNYVDRGDPDGPFEACDDNAILRPTDKGWRAETLAPGYCALSMLAARDARGRAALRISNDRHYYVRGGHEQMWDIAGRRFLAEADGWPTVSLWGMGIASRDLDGDGRDEVMLTSMGDQLLQLAQPDGSYAAAPFSIGSYAQRPHLGDDGRPSTGWHAEFGDVDNDGRADLFIAKGNVDQMPTNAMRDPNNLLMQQPDGTFVEASLKAGIATTERARGAALADFDGDGRLDLVVLNRRAPIELWRNVTQGTGHWLGIDLAQPGGNRDAIGAVVTIETEAGRQVLQRTVGGGHAGGRLGPLHVGLGAATGARITVEWPDGTVTGPHEVEVDRIVTLDRAALPG</sequence>
<dbReference type="RefSeq" id="WP_253334360.1">
    <property type="nucleotide sequence ID" value="NZ_JAMYXC010000264.1"/>
</dbReference>
<dbReference type="Gene3D" id="2.130.10.130">
    <property type="entry name" value="Integrin alpha, N-terminal"/>
    <property type="match status" value="1"/>
</dbReference>
<dbReference type="PANTHER" id="PTHR16026">
    <property type="entry name" value="CARTILAGE ACIDIC PROTEIN 1"/>
    <property type="match status" value="1"/>
</dbReference>
<protein>
    <submittedName>
        <fullName evidence="3">CRTAC1 family protein</fullName>
    </submittedName>
</protein>
<evidence type="ECO:0000313" key="3">
    <source>
        <dbReference type="EMBL" id="MCP1170077.1"/>
    </source>
</evidence>
<dbReference type="PANTHER" id="PTHR16026:SF0">
    <property type="entry name" value="CARTILAGE ACIDIC PROTEIN 1"/>
    <property type="match status" value="1"/>
</dbReference>
<proteinExistence type="predicted"/>
<dbReference type="InterPro" id="IPR011519">
    <property type="entry name" value="UnbV_ASPIC"/>
</dbReference>
<dbReference type="Proteomes" id="UP001139477">
    <property type="component" value="Unassembled WGS sequence"/>
</dbReference>